<evidence type="ECO:0000313" key="1">
    <source>
        <dbReference type="EMBL" id="KAF3495385.1"/>
    </source>
</evidence>
<reference evidence="1 2" key="1">
    <citation type="journal article" date="2020" name="BMC Genomics">
        <title>Intraspecific diversification of the crop wild relative Brassica cretica Lam. using demographic model selection.</title>
        <authorList>
            <person name="Kioukis A."/>
            <person name="Michalopoulou V.A."/>
            <person name="Briers L."/>
            <person name="Pirintsos S."/>
            <person name="Studholme D.J."/>
            <person name="Pavlidis P."/>
            <person name="Sarris P.F."/>
        </authorList>
    </citation>
    <scope>NUCLEOTIDE SEQUENCE [LARGE SCALE GENOMIC DNA]</scope>
    <source>
        <strain evidence="2">cv. PFS-1207/04</strain>
    </source>
</reference>
<dbReference type="Proteomes" id="UP000266723">
    <property type="component" value="Unassembled WGS sequence"/>
</dbReference>
<dbReference type="EMBL" id="QGKV02002055">
    <property type="protein sequence ID" value="KAF3495385.1"/>
    <property type="molecule type" value="Genomic_DNA"/>
</dbReference>
<evidence type="ECO:0008006" key="3">
    <source>
        <dbReference type="Google" id="ProtNLM"/>
    </source>
</evidence>
<evidence type="ECO:0000313" key="2">
    <source>
        <dbReference type="Proteomes" id="UP000266723"/>
    </source>
</evidence>
<keyword evidence="2" id="KW-1185">Reference proteome</keyword>
<gene>
    <name evidence="1" type="ORF">DY000_02052382</name>
</gene>
<sequence length="93" mass="10625">MRLGAKLRTEQSVRVHLIATYGRSNRIRSALLHALEAGILEICIKSDCQALIAALSSKRHPADLYGITWDIETILTFYPYFILFHFEISEIFS</sequence>
<name>A0ABQ7ACQ4_BRACR</name>
<accession>A0ABQ7ACQ4</accession>
<comment type="caution">
    <text evidence="1">The sequence shown here is derived from an EMBL/GenBank/DDBJ whole genome shotgun (WGS) entry which is preliminary data.</text>
</comment>
<proteinExistence type="predicted"/>
<protein>
    <recommendedName>
        <fullName evidence="3">RNase H type-1 domain-containing protein</fullName>
    </recommendedName>
</protein>
<organism evidence="1 2">
    <name type="scientific">Brassica cretica</name>
    <name type="common">Mustard</name>
    <dbReference type="NCBI Taxonomy" id="69181"/>
    <lineage>
        <taxon>Eukaryota</taxon>
        <taxon>Viridiplantae</taxon>
        <taxon>Streptophyta</taxon>
        <taxon>Embryophyta</taxon>
        <taxon>Tracheophyta</taxon>
        <taxon>Spermatophyta</taxon>
        <taxon>Magnoliopsida</taxon>
        <taxon>eudicotyledons</taxon>
        <taxon>Gunneridae</taxon>
        <taxon>Pentapetalae</taxon>
        <taxon>rosids</taxon>
        <taxon>malvids</taxon>
        <taxon>Brassicales</taxon>
        <taxon>Brassicaceae</taxon>
        <taxon>Brassiceae</taxon>
        <taxon>Brassica</taxon>
    </lineage>
</organism>